<name>B0W5F8_CULQU</name>
<dbReference type="CDD" id="cd03706">
    <property type="entry name" value="mtEFTU_III"/>
    <property type="match status" value="1"/>
</dbReference>
<sequence length="226" mass="25701">MASASLVGCKKKNKFFLPLPAASDPEQVCKCFYRQLIVLKEEKNKQDAIIFSFFFPVKDLTSRSRLPSEDFQGVQKGRWVWPRAGDNIRRRCGGTFKINGRSTRECCCARAEFRATFRTTLKGRMYLLAKNEGGRSKPLTSKYIQQLFSKTWNVPCRVDLAGQEMLMPGDHGAVRLTLLRRMVMSCGQTFTIRENGKTVSTGLVTKVLDSVDLPQKKLIKLHLEEL</sequence>
<dbReference type="AlphaFoldDB" id="B0W5F8"/>
<dbReference type="Pfam" id="PF03143">
    <property type="entry name" value="GTP_EFTU_D3"/>
    <property type="match status" value="1"/>
</dbReference>
<dbReference type="InterPro" id="IPR050055">
    <property type="entry name" value="EF-Tu_GTPase"/>
</dbReference>
<evidence type="ECO:0000259" key="6">
    <source>
        <dbReference type="Pfam" id="PF03143"/>
    </source>
</evidence>
<evidence type="ECO:0000256" key="1">
    <source>
        <dbReference type="ARBA" id="ARBA00004496"/>
    </source>
</evidence>
<dbReference type="Proteomes" id="UP000002320">
    <property type="component" value="Unassembled WGS sequence"/>
</dbReference>
<evidence type="ECO:0000256" key="4">
    <source>
        <dbReference type="ARBA" id="ARBA00022917"/>
    </source>
</evidence>
<dbReference type="GO" id="GO:0005525">
    <property type="term" value="F:GTP binding"/>
    <property type="evidence" value="ECO:0007669"/>
    <property type="project" value="UniProtKB-KW"/>
</dbReference>
<keyword evidence="3 7" id="KW-0251">Elongation factor</keyword>
<dbReference type="VEuPathDB" id="VectorBase:CQUJHB002360"/>
<keyword evidence="4" id="KW-0648">Protein biosynthesis</keyword>
<dbReference type="OrthoDB" id="2067at2759"/>
<dbReference type="STRING" id="7176.B0W5F8"/>
<dbReference type="Gene3D" id="2.40.30.10">
    <property type="entry name" value="Translation factors"/>
    <property type="match status" value="1"/>
</dbReference>
<proteinExistence type="predicted"/>
<dbReference type="FunFam" id="2.40.30.10:FF:000122">
    <property type="entry name" value="Elongation factor Tu"/>
    <property type="match status" value="1"/>
</dbReference>
<evidence type="ECO:0000256" key="5">
    <source>
        <dbReference type="ARBA" id="ARBA00023134"/>
    </source>
</evidence>
<dbReference type="GO" id="GO:0005739">
    <property type="term" value="C:mitochondrion"/>
    <property type="evidence" value="ECO:0007669"/>
    <property type="project" value="TreeGrafter"/>
</dbReference>
<gene>
    <name evidence="8" type="primary">6033505</name>
    <name evidence="7" type="ORF">CpipJ_CPIJ002277</name>
</gene>
<evidence type="ECO:0000313" key="7">
    <source>
        <dbReference type="EMBL" id="EDS35278.1"/>
    </source>
</evidence>
<reference evidence="7" key="1">
    <citation type="submission" date="2007-03" db="EMBL/GenBank/DDBJ databases">
        <title>Annotation of Culex pipiens quinquefasciatus.</title>
        <authorList>
            <consortium name="The Broad Institute Genome Sequencing Platform"/>
            <person name="Atkinson P.W."/>
            <person name="Hemingway J."/>
            <person name="Christensen B.M."/>
            <person name="Higgs S."/>
            <person name="Kodira C."/>
            <person name="Hannick L."/>
            <person name="Megy K."/>
            <person name="O'Leary S."/>
            <person name="Pearson M."/>
            <person name="Haas B.J."/>
            <person name="Mauceli E."/>
            <person name="Wortman J.R."/>
            <person name="Lee N.H."/>
            <person name="Guigo R."/>
            <person name="Stanke M."/>
            <person name="Alvarado L."/>
            <person name="Amedeo P."/>
            <person name="Antoine C.H."/>
            <person name="Arensburger P."/>
            <person name="Bidwell S.L."/>
            <person name="Crawford M."/>
            <person name="Camaro F."/>
            <person name="Devon K."/>
            <person name="Engels R."/>
            <person name="Hammond M."/>
            <person name="Howarth C."/>
            <person name="Koehrsen M."/>
            <person name="Lawson D."/>
            <person name="Montgomery P."/>
            <person name="Nene V."/>
            <person name="Nusbaum C."/>
            <person name="Puiu D."/>
            <person name="Romero-Severson J."/>
            <person name="Severson D.W."/>
            <person name="Shumway M."/>
            <person name="Sisk P."/>
            <person name="Stolte C."/>
            <person name="Zeng Q."/>
            <person name="Eisenstadt E."/>
            <person name="Fraser-Liggett C."/>
            <person name="Strausberg R."/>
            <person name="Galagan J."/>
            <person name="Birren B."/>
            <person name="Collins F.H."/>
        </authorList>
    </citation>
    <scope>NUCLEOTIDE SEQUENCE [LARGE SCALE GENOMIC DNA]</scope>
    <source>
        <strain evidence="7">JHB</strain>
    </source>
</reference>
<dbReference type="eggNOG" id="KOG0460">
    <property type="taxonomic scope" value="Eukaryota"/>
</dbReference>
<evidence type="ECO:0000256" key="3">
    <source>
        <dbReference type="ARBA" id="ARBA00022768"/>
    </source>
</evidence>
<dbReference type="PANTHER" id="PTHR43721">
    <property type="entry name" value="ELONGATION FACTOR TU-RELATED"/>
    <property type="match status" value="1"/>
</dbReference>
<dbReference type="HOGENOM" id="CLU_1225863_0_0_1"/>
<reference evidence="8" key="2">
    <citation type="submission" date="2020-05" db="UniProtKB">
        <authorList>
            <consortium name="EnsemblMetazoa"/>
        </authorList>
    </citation>
    <scope>IDENTIFICATION</scope>
    <source>
        <strain evidence="8">JHB</strain>
    </source>
</reference>
<dbReference type="SUPFAM" id="SSF50465">
    <property type="entry name" value="EF-Tu/eEF-1alpha/eIF2-gamma C-terminal domain"/>
    <property type="match status" value="1"/>
</dbReference>
<dbReference type="EMBL" id="DS231842">
    <property type="protein sequence ID" value="EDS35278.1"/>
    <property type="molecule type" value="Genomic_DNA"/>
</dbReference>
<keyword evidence="2" id="KW-0547">Nucleotide-binding</keyword>
<evidence type="ECO:0000313" key="8">
    <source>
        <dbReference type="EnsemblMetazoa" id="CPIJ002277-PA"/>
    </source>
</evidence>
<dbReference type="InParanoid" id="B0W5F8"/>
<dbReference type="KEGG" id="cqu:CpipJ_CPIJ002277"/>
<dbReference type="VEuPathDB" id="VectorBase:CPIJ002277"/>
<keyword evidence="9" id="KW-1185">Reference proteome</keyword>
<dbReference type="InterPro" id="IPR009001">
    <property type="entry name" value="Transl_elong_EF1A/Init_IF2_C"/>
</dbReference>
<dbReference type="GO" id="GO:0003746">
    <property type="term" value="F:translation elongation factor activity"/>
    <property type="evidence" value="ECO:0007669"/>
    <property type="project" value="UniProtKB-KW"/>
</dbReference>
<dbReference type="GO" id="GO:0070125">
    <property type="term" value="P:mitochondrial translational elongation"/>
    <property type="evidence" value="ECO:0007669"/>
    <property type="project" value="TreeGrafter"/>
</dbReference>
<dbReference type="EnsemblMetazoa" id="CPIJ002277-RA">
    <property type="protein sequence ID" value="CPIJ002277-PA"/>
    <property type="gene ID" value="CPIJ002277"/>
</dbReference>
<evidence type="ECO:0000256" key="2">
    <source>
        <dbReference type="ARBA" id="ARBA00022741"/>
    </source>
</evidence>
<accession>B0W5F8</accession>
<comment type="subcellular location">
    <subcellularLocation>
        <location evidence="1">Cytoplasm</location>
    </subcellularLocation>
</comment>
<dbReference type="InterPro" id="IPR004160">
    <property type="entry name" value="Transl_elong_EFTu/EF1A_C"/>
</dbReference>
<feature type="domain" description="Translation elongation factor EFTu/EF1A C-terminal" evidence="6">
    <location>
        <begin position="119"/>
        <end position="207"/>
    </location>
</feature>
<organism>
    <name type="scientific">Culex quinquefasciatus</name>
    <name type="common">Southern house mosquito</name>
    <name type="synonym">Culex pungens</name>
    <dbReference type="NCBI Taxonomy" id="7176"/>
    <lineage>
        <taxon>Eukaryota</taxon>
        <taxon>Metazoa</taxon>
        <taxon>Ecdysozoa</taxon>
        <taxon>Arthropoda</taxon>
        <taxon>Hexapoda</taxon>
        <taxon>Insecta</taxon>
        <taxon>Pterygota</taxon>
        <taxon>Neoptera</taxon>
        <taxon>Endopterygota</taxon>
        <taxon>Diptera</taxon>
        <taxon>Nematocera</taxon>
        <taxon>Culicoidea</taxon>
        <taxon>Culicidae</taxon>
        <taxon>Culicinae</taxon>
        <taxon>Culicini</taxon>
        <taxon>Culex</taxon>
        <taxon>Culex</taxon>
    </lineage>
</organism>
<dbReference type="PANTHER" id="PTHR43721:SF2">
    <property type="entry name" value="ELONGATION FACTOR TU, MITOCHONDRIAL"/>
    <property type="match status" value="1"/>
</dbReference>
<evidence type="ECO:0000313" key="9">
    <source>
        <dbReference type="Proteomes" id="UP000002320"/>
    </source>
</evidence>
<keyword evidence="5" id="KW-0342">GTP-binding</keyword>
<protein>
    <submittedName>
        <fullName evidence="7 8">Elongation factor tu</fullName>
    </submittedName>
</protein>